<dbReference type="Gene3D" id="3.30.450.20">
    <property type="entry name" value="PAS domain"/>
    <property type="match status" value="3"/>
</dbReference>
<dbReference type="SUPFAM" id="SSF55785">
    <property type="entry name" value="PYP-like sensor domain (PAS domain)"/>
    <property type="match status" value="3"/>
</dbReference>
<evidence type="ECO:0000259" key="9">
    <source>
        <dbReference type="PROSITE" id="PS50113"/>
    </source>
</evidence>
<dbReference type="PANTHER" id="PTHR43304:SF1">
    <property type="entry name" value="PAC DOMAIN-CONTAINING PROTEIN"/>
    <property type="match status" value="1"/>
</dbReference>
<dbReference type="RefSeq" id="WP_183472678.1">
    <property type="nucleotide sequence ID" value="NZ_JACIBX010000007.1"/>
</dbReference>
<evidence type="ECO:0000313" key="11">
    <source>
        <dbReference type="Proteomes" id="UP000576152"/>
    </source>
</evidence>
<gene>
    <name evidence="10" type="ORF">FHS00_002058</name>
</gene>
<evidence type="ECO:0000256" key="3">
    <source>
        <dbReference type="ARBA" id="ARBA00022553"/>
    </source>
</evidence>
<name>A0ABR6HPI9_9RHOB</name>
<feature type="domain" description="PAC" evidence="9">
    <location>
        <begin position="230"/>
        <end position="282"/>
    </location>
</feature>
<evidence type="ECO:0000259" key="8">
    <source>
        <dbReference type="PROSITE" id="PS50112"/>
    </source>
</evidence>
<evidence type="ECO:0000256" key="2">
    <source>
        <dbReference type="ARBA" id="ARBA00012438"/>
    </source>
</evidence>
<dbReference type="PROSITE" id="PS50112">
    <property type="entry name" value="PAS"/>
    <property type="match status" value="1"/>
</dbReference>
<dbReference type="NCBIfam" id="TIGR00229">
    <property type="entry name" value="sensory_box"/>
    <property type="match status" value="1"/>
</dbReference>
<comment type="catalytic activity">
    <reaction evidence="1">
        <text>ATP + protein L-histidine = ADP + protein N-phospho-L-histidine.</text>
        <dbReference type="EC" id="2.7.13.3"/>
    </reaction>
</comment>
<comment type="caution">
    <text evidence="10">The sequence shown here is derived from an EMBL/GenBank/DDBJ whole genome shotgun (WGS) entry which is preliminary data.</text>
</comment>
<keyword evidence="3" id="KW-0597">Phosphoprotein</keyword>
<feature type="domain" description="PAC" evidence="9">
    <location>
        <begin position="96"/>
        <end position="148"/>
    </location>
</feature>
<evidence type="ECO:0000256" key="6">
    <source>
        <dbReference type="SAM" id="MobiDB-lite"/>
    </source>
</evidence>
<dbReference type="Proteomes" id="UP000576152">
    <property type="component" value="Unassembled WGS sequence"/>
</dbReference>
<dbReference type="InterPro" id="IPR036890">
    <property type="entry name" value="HATPase_C_sf"/>
</dbReference>
<dbReference type="InterPro" id="IPR011495">
    <property type="entry name" value="Sig_transdc_His_kin_sub2_dim/P"/>
</dbReference>
<organism evidence="10 11">
    <name type="scientific">Limimaricola variabilis</name>
    <dbReference type="NCBI Taxonomy" id="1492771"/>
    <lineage>
        <taxon>Bacteria</taxon>
        <taxon>Pseudomonadati</taxon>
        <taxon>Pseudomonadota</taxon>
        <taxon>Alphaproteobacteria</taxon>
        <taxon>Rhodobacterales</taxon>
        <taxon>Paracoccaceae</taxon>
        <taxon>Limimaricola</taxon>
    </lineage>
</organism>
<dbReference type="InterPro" id="IPR000014">
    <property type="entry name" value="PAS"/>
</dbReference>
<dbReference type="EC" id="2.7.13.3" evidence="2"/>
<dbReference type="PANTHER" id="PTHR43304">
    <property type="entry name" value="PHYTOCHROME-LIKE PROTEIN CPH1"/>
    <property type="match status" value="1"/>
</dbReference>
<dbReference type="InterPro" id="IPR005467">
    <property type="entry name" value="His_kinase_dom"/>
</dbReference>
<dbReference type="Pfam" id="PF08447">
    <property type="entry name" value="PAS_3"/>
    <property type="match status" value="3"/>
</dbReference>
<feature type="domain" description="PAS" evidence="8">
    <location>
        <begin position="149"/>
        <end position="226"/>
    </location>
</feature>
<dbReference type="Pfam" id="PF02518">
    <property type="entry name" value="HATPase_c"/>
    <property type="match status" value="1"/>
</dbReference>
<dbReference type="Gene3D" id="3.30.565.10">
    <property type="entry name" value="Histidine kinase-like ATPase, C-terminal domain"/>
    <property type="match status" value="1"/>
</dbReference>
<evidence type="ECO:0000256" key="5">
    <source>
        <dbReference type="ARBA" id="ARBA00022777"/>
    </source>
</evidence>
<dbReference type="CDD" id="cd00130">
    <property type="entry name" value="PAS"/>
    <property type="match status" value="2"/>
</dbReference>
<dbReference type="InterPro" id="IPR001610">
    <property type="entry name" value="PAC"/>
</dbReference>
<feature type="region of interest" description="Disordered" evidence="6">
    <location>
        <begin position="1"/>
        <end position="20"/>
    </location>
</feature>
<keyword evidence="5" id="KW-0418">Kinase</keyword>
<feature type="domain" description="PAC" evidence="9">
    <location>
        <begin position="358"/>
        <end position="409"/>
    </location>
</feature>
<dbReference type="SMART" id="SM00091">
    <property type="entry name" value="PAS"/>
    <property type="match status" value="3"/>
</dbReference>
<protein>
    <recommendedName>
        <fullName evidence="2">histidine kinase</fullName>
        <ecNumber evidence="2">2.7.13.3</ecNumber>
    </recommendedName>
</protein>
<feature type="domain" description="Histidine kinase" evidence="7">
    <location>
        <begin position="420"/>
        <end position="608"/>
    </location>
</feature>
<sequence length="608" mass="67226">MKIDGVDQIPRAGAENAPLGGPGVDSGFLAALDASPSPMWLSNPDYEGTYFNRAWLEFRGRSLAEEIGGGWITGIHRDDLPALDGYADALAAGRPFQVEYRLQRHDGAWRWMLDSAAPRRDPEGRLVGFIGSCVDITDRREMEETLRHSEARLQQAQEAAALGVYDWDIIGGRIDWSPQMYRLYGLDPASETCSDPLGLIAAWAGRLHPDDRPRCERELRQSIEGDAEQLAMAFRAIHPEQGLRWIEGRGRIMRDARGRALRLTGVNFDVTERHAREAARERSAMMLGMSVEVAAIGTWEYDPDTRQVTASARTDALFGLTHLGGPRPLRDYVERVHPEDRDALQISLTGPIADGEETSRLYRLLRDDGPPVWVSTRGRMVRLSDGSRRLIGAMTDVTAAQQKAEAREAALEHRQTLLAELNHRMKNNLHLILSMLRLEANRAERPEGIVAATERIEAVADLHAQLGFDEEAGRVGFAAYLEDLAARLRRSVLQGTRIELECRVEPVELELDMAVPLGLVVNELITNAIKYAFPEGRGRIGVTLRRAADGAVLVTVEDDGHGPGETREAPSSGLGSRLVAGLCAQIGATIDSRSLPGMRHEIRLPPQR</sequence>
<dbReference type="InterPro" id="IPR003594">
    <property type="entry name" value="HATPase_dom"/>
</dbReference>
<evidence type="ECO:0000256" key="4">
    <source>
        <dbReference type="ARBA" id="ARBA00022679"/>
    </source>
</evidence>
<dbReference type="EMBL" id="JACIBX010000007">
    <property type="protein sequence ID" value="MBB3712470.1"/>
    <property type="molecule type" value="Genomic_DNA"/>
</dbReference>
<dbReference type="SMART" id="SM00387">
    <property type="entry name" value="HATPase_c"/>
    <property type="match status" value="1"/>
</dbReference>
<dbReference type="SUPFAM" id="SSF55874">
    <property type="entry name" value="ATPase domain of HSP90 chaperone/DNA topoisomerase II/histidine kinase"/>
    <property type="match status" value="1"/>
</dbReference>
<dbReference type="Gene3D" id="2.10.70.100">
    <property type="match status" value="1"/>
</dbReference>
<dbReference type="PROSITE" id="PS50109">
    <property type="entry name" value="HIS_KIN"/>
    <property type="match status" value="1"/>
</dbReference>
<dbReference type="InterPro" id="IPR052162">
    <property type="entry name" value="Sensor_kinase/Photoreceptor"/>
</dbReference>
<dbReference type="Pfam" id="PF07568">
    <property type="entry name" value="HisKA_2"/>
    <property type="match status" value="1"/>
</dbReference>
<evidence type="ECO:0000259" key="7">
    <source>
        <dbReference type="PROSITE" id="PS50109"/>
    </source>
</evidence>
<evidence type="ECO:0000256" key="1">
    <source>
        <dbReference type="ARBA" id="ARBA00000085"/>
    </source>
</evidence>
<keyword evidence="11" id="KW-1185">Reference proteome</keyword>
<dbReference type="InterPro" id="IPR035965">
    <property type="entry name" value="PAS-like_dom_sf"/>
</dbReference>
<dbReference type="InterPro" id="IPR013655">
    <property type="entry name" value="PAS_fold_3"/>
</dbReference>
<dbReference type="InterPro" id="IPR000700">
    <property type="entry name" value="PAS-assoc_C"/>
</dbReference>
<accession>A0ABR6HPI9</accession>
<evidence type="ECO:0000313" key="10">
    <source>
        <dbReference type="EMBL" id="MBB3712470.1"/>
    </source>
</evidence>
<dbReference type="PROSITE" id="PS50113">
    <property type="entry name" value="PAC"/>
    <property type="match status" value="3"/>
</dbReference>
<keyword evidence="4" id="KW-0808">Transferase</keyword>
<proteinExistence type="predicted"/>
<reference evidence="10 11" key="1">
    <citation type="submission" date="2020-08" db="EMBL/GenBank/DDBJ databases">
        <title>Genomic Encyclopedia of Type Strains, Phase III (KMG-III): the genomes of soil and plant-associated and newly described type strains.</title>
        <authorList>
            <person name="Whitman W."/>
        </authorList>
    </citation>
    <scope>NUCLEOTIDE SEQUENCE [LARGE SCALE GENOMIC DNA]</scope>
    <source>
        <strain evidence="10 11">CECT 8572</strain>
    </source>
</reference>
<dbReference type="SMART" id="SM00086">
    <property type="entry name" value="PAC"/>
    <property type="match status" value="3"/>
</dbReference>